<gene>
    <name evidence="3" type="ORF">EV356DRAFT_241065</name>
</gene>
<keyword evidence="2" id="KW-1133">Transmembrane helix</keyword>
<feature type="compositionally biased region" description="Polar residues" evidence="1">
    <location>
        <begin position="1"/>
        <end position="14"/>
    </location>
</feature>
<evidence type="ECO:0000256" key="2">
    <source>
        <dbReference type="SAM" id="Phobius"/>
    </source>
</evidence>
<reference evidence="3" key="1">
    <citation type="journal article" date="2020" name="Stud. Mycol.">
        <title>101 Dothideomycetes genomes: a test case for predicting lifestyles and emergence of pathogens.</title>
        <authorList>
            <person name="Haridas S."/>
            <person name="Albert R."/>
            <person name="Binder M."/>
            <person name="Bloem J."/>
            <person name="Labutti K."/>
            <person name="Salamov A."/>
            <person name="Andreopoulos B."/>
            <person name="Baker S."/>
            <person name="Barry K."/>
            <person name="Bills G."/>
            <person name="Bluhm B."/>
            <person name="Cannon C."/>
            <person name="Castanera R."/>
            <person name="Culley D."/>
            <person name="Daum C."/>
            <person name="Ezra D."/>
            <person name="Gonzalez J."/>
            <person name="Henrissat B."/>
            <person name="Kuo A."/>
            <person name="Liang C."/>
            <person name="Lipzen A."/>
            <person name="Lutzoni F."/>
            <person name="Magnuson J."/>
            <person name="Mondo S."/>
            <person name="Nolan M."/>
            <person name="Ohm R."/>
            <person name="Pangilinan J."/>
            <person name="Park H.-J."/>
            <person name="Ramirez L."/>
            <person name="Alfaro M."/>
            <person name="Sun H."/>
            <person name="Tritt A."/>
            <person name="Yoshinaga Y."/>
            <person name="Zwiers L.-H."/>
            <person name="Turgeon B."/>
            <person name="Goodwin S."/>
            <person name="Spatafora J."/>
            <person name="Crous P."/>
            <person name="Grigoriev I."/>
        </authorList>
    </citation>
    <scope>NUCLEOTIDE SEQUENCE</scope>
    <source>
        <strain evidence="3">Tuck. ex Michener</strain>
    </source>
</reference>
<keyword evidence="2" id="KW-0812">Transmembrane</keyword>
<feature type="transmembrane region" description="Helical" evidence="2">
    <location>
        <begin position="186"/>
        <end position="207"/>
    </location>
</feature>
<dbReference type="AlphaFoldDB" id="A0A6A6H432"/>
<evidence type="ECO:0000313" key="3">
    <source>
        <dbReference type="EMBL" id="KAF2232667.1"/>
    </source>
</evidence>
<dbReference type="Proteomes" id="UP000800092">
    <property type="component" value="Unassembled WGS sequence"/>
</dbReference>
<name>A0A6A6H432_VIRVR</name>
<sequence>MSQAYTRDMSSVENAQAKEPKSESASYDASRLDRNAFDALIHELLRSRSRDDTQPSVLIIGWFSKGSNDPSEKPVKFENDGTFFNQLRKEVRFIRGWREYVSLKSLCRFGLYECDVARGSHVKLNLSKVEENTLSYFFRAYKTSRWYPDNDVSNAWTLWVQKNLETNCAPIESRYSLELIYRWSPVRLSVVVLFPVVFSFGTGLVYMLKTGDVSTAWTISSYIVTAAGVVVALLAILGSLSEQ</sequence>
<dbReference type="EMBL" id="ML991813">
    <property type="protein sequence ID" value="KAF2232667.1"/>
    <property type="molecule type" value="Genomic_DNA"/>
</dbReference>
<organism evidence="3 4">
    <name type="scientific">Viridothelium virens</name>
    <name type="common">Speckled blister lichen</name>
    <name type="synonym">Trypethelium virens</name>
    <dbReference type="NCBI Taxonomy" id="1048519"/>
    <lineage>
        <taxon>Eukaryota</taxon>
        <taxon>Fungi</taxon>
        <taxon>Dikarya</taxon>
        <taxon>Ascomycota</taxon>
        <taxon>Pezizomycotina</taxon>
        <taxon>Dothideomycetes</taxon>
        <taxon>Dothideomycetes incertae sedis</taxon>
        <taxon>Trypetheliales</taxon>
        <taxon>Trypetheliaceae</taxon>
        <taxon>Viridothelium</taxon>
    </lineage>
</organism>
<keyword evidence="4" id="KW-1185">Reference proteome</keyword>
<feature type="transmembrane region" description="Helical" evidence="2">
    <location>
        <begin position="219"/>
        <end position="240"/>
    </location>
</feature>
<accession>A0A6A6H432</accession>
<evidence type="ECO:0008006" key="5">
    <source>
        <dbReference type="Google" id="ProtNLM"/>
    </source>
</evidence>
<evidence type="ECO:0000256" key="1">
    <source>
        <dbReference type="SAM" id="MobiDB-lite"/>
    </source>
</evidence>
<feature type="region of interest" description="Disordered" evidence="1">
    <location>
        <begin position="1"/>
        <end position="28"/>
    </location>
</feature>
<protein>
    <recommendedName>
        <fullName evidence="5">Transmembrane protein</fullName>
    </recommendedName>
</protein>
<keyword evidence="2" id="KW-0472">Membrane</keyword>
<proteinExistence type="predicted"/>
<dbReference type="OrthoDB" id="3941746at2759"/>
<evidence type="ECO:0000313" key="4">
    <source>
        <dbReference type="Proteomes" id="UP000800092"/>
    </source>
</evidence>